<dbReference type="Proteomes" id="UP000813420">
    <property type="component" value="Unassembled WGS sequence"/>
</dbReference>
<sequence>MRYVSGTKVFGCWTVESVIREDRCVTICEIRRMKGRKREKRVMKVVHVPGYLLKDAVRAAYLLTTLKGQTGIAEYEAYQTEELGDEGYDLRIRMKKYQSFHEYQKGHPIQKGEVWQMALELGEGLETARHRGISHGMIGPEYILADQKGHFLLSDFGMAPFLRETTWTGDAWEDPAKDVYDLGCLLKTLLNEKEEKDQDAFERGITKASSESQKERYPHAGAMLYDLKQIPKRDYQKAWKQTQRGRRRMARRLAAAAAGGAAVLLVGIWTVFQYVLPEAEKKEKVMEISLEAEQLPVYSEEDIRPAAELLDQEETELLAMIEDGIDQFNENALREIRTEDTAKTAMGEESYSLNTILTIDEGKQMVREEESYSDFSADIMFYTVEDGKDYMYDTYYGYDEERKDYRDLDERILLDETAPDGIRYGALTADQRLCNGMLSREDEAGLIDCQVKERSRENGVVHIEIELQYLWLDEYTIDSVLETYGIREEDLQLYDQGREIIERYTKLQEHDRKQGNRVTWHYWIEEEGHGLVQSRRVERMPETEELYECRTELYRMQTYIRSYNNFLEQGSSELEARRGTDEDIKKFDENQEAYEERIYSTRMTKAYLIGEACGEMTGFPADYRDITYLEVQERLKRDLYGDSQWE</sequence>
<dbReference type="EMBL" id="DYXE01000086">
    <property type="protein sequence ID" value="HJH50661.1"/>
    <property type="molecule type" value="Genomic_DNA"/>
</dbReference>
<dbReference type="AlphaFoldDB" id="A0A9D2VZZ0"/>
<accession>A0A9D2VZZ0</accession>
<reference evidence="2" key="2">
    <citation type="submission" date="2021-09" db="EMBL/GenBank/DDBJ databases">
        <authorList>
            <person name="Gilroy R."/>
        </authorList>
    </citation>
    <scope>NUCLEOTIDE SEQUENCE</scope>
    <source>
        <strain evidence="2">USAMLcec4-12693</strain>
    </source>
</reference>
<evidence type="ECO:0000256" key="1">
    <source>
        <dbReference type="SAM" id="Phobius"/>
    </source>
</evidence>
<organism evidence="2 3">
    <name type="scientific">Merdimonas faecis</name>
    <dbReference type="NCBI Taxonomy" id="1653435"/>
    <lineage>
        <taxon>Bacteria</taxon>
        <taxon>Bacillati</taxon>
        <taxon>Bacillota</taxon>
        <taxon>Clostridia</taxon>
        <taxon>Lachnospirales</taxon>
        <taxon>Lachnospiraceae</taxon>
        <taxon>Merdimonas</taxon>
    </lineage>
</organism>
<comment type="caution">
    <text evidence="2">The sequence shown here is derived from an EMBL/GenBank/DDBJ whole genome shotgun (WGS) entry which is preliminary data.</text>
</comment>
<dbReference type="RefSeq" id="WP_277272427.1">
    <property type="nucleotide sequence ID" value="NZ_DYXE01000086.1"/>
</dbReference>
<dbReference type="SUPFAM" id="SSF56112">
    <property type="entry name" value="Protein kinase-like (PK-like)"/>
    <property type="match status" value="1"/>
</dbReference>
<gene>
    <name evidence="2" type="ORF">K8V39_10400</name>
</gene>
<feature type="transmembrane region" description="Helical" evidence="1">
    <location>
        <begin position="253"/>
        <end position="276"/>
    </location>
</feature>
<protein>
    <recommendedName>
        <fullName evidence="4">Protein kinase domain-containing protein</fullName>
    </recommendedName>
</protein>
<keyword evidence="1" id="KW-0472">Membrane</keyword>
<evidence type="ECO:0000313" key="2">
    <source>
        <dbReference type="EMBL" id="HJH50661.1"/>
    </source>
</evidence>
<dbReference type="Gene3D" id="1.10.510.10">
    <property type="entry name" value="Transferase(Phosphotransferase) domain 1"/>
    <property type="match status" value="1"/>
</dbReference>
<evidence type="ECO:0000313" key="3">
    <source>
        <dbReference type="Proteomes" id="UP000813420"/>
    </source>
</evidence>
<keyword evidence="1" id="KW-1133">Transmembrane helix</keyword>
<keyword evidence="1" id="KW-0812">Transmembrane</keyword>
<proteinExistence type="predicted"/>
<dbReference type="InterPro" id="IPR011009">
    <property type="entry name" value="Kinase-like_dom_sf"/>
</dbReference>
<reference evidence="2" key="1">
    <citation type="journal article" date="2021" name="PeerJ">
        <title>Extensive microbial diversity within the chicken gut microbiome revealed by metagenomics and culture.</title>
        <authorList>
            <person name="Gilroy R."/>
            <person name="Ravi A."/>
            <person name="Getino M."/>
            <person name="Pursley I."/>
            <person name="Horton D.L."/>
            <person name="Alikhan N.F."/>
            <person name="Baker D."/>
            <person name="Gharbi K."/>
            <person name="Hall N."/>
            <person name="Watson M."/>
            <person name="Adriaenssens E.M."/>
            <person name="Foster-Nyarko E."/>
            <person name="Jarju S."/>
            <person name="Secka A."/>
            <person name="Antonio M."/>
            <person name="Oren A."/>
            <person name="Chaudhuri R.R."/>
            <person name="La Ragione R."/>
            <person name="Hildebrand F."/>
            <person name="Pallen M.J."/>
        </authorList>
    </citation>
    <scope>NUCLEOTIDE SEQUENCE</scope>
    <source>
        <strain evidence="2">USAMLcec4-12693</strain>
    </source>
</reference>
<evidence type="ECO:0008006" key="4">
    <source>
        <dbReference type="Google" id="ProtNLM"/>
    </source>
</evidence>
<name>A0A9D2VZZ0_9FIRM</name>